<feature type="DNA-binding region" description="H-T-H motif" evidence="4">
    <location>
        <begin position="32"/>
        <end position="51"/>
    </location>
</feature>
<reference evidence="6 7" key="1">
    <citation type="submission" date="2021-07" db="EMBL/GenBank/DDBJ databases">
        <title>Isolation and characterization of bacteria from a gold mining with a capacity of golden bioaccumulation.</title>
        <authorList>
            <person name="Yang X.J."/>
        </authorList>
    </citation>
    <scope>NUCLEOTIDE SEQUENCE [LARGE SCALE GENOMIC DNA]</scope>
    <source>
        <strain evidence="6 7">Au29</strain>
    </source>
</reference>
<protein>
    <submittedName>
        <fullName evidence="6">TetR/AcrR family transcriptional regulator</fullName>
    </submittedName>
</protein>
<dbReference type="Pfam" id="PF00440">
    <property type="entry name" value="TetR_N"/>
    <property type="match status" value="1"/>
</dbReference>
<keyword evidence="2 4" id="KW-0238">DNA-binding</keyword>
<dbReference type="InterPro" id="IPR001647">
    <property type="entry name" value="HTH_TetR"/>
</dbReference>
<organism evidence="6 7">
    <name type="scientific">Brevundimonas nasdae</name>
    <dbReference type="NCBI Taxonomy" id="172043"/>
    <lineage>
        <taxon>Bacteria</taxon>
        <taxon>Pseudomonadati</taxon>
        <taxon>Pseudomonadota</taxon>
        <taxon>Alphaproteobacteria</taxon>
        <taxon>Caulobacterales</taxon>
        <taxon>Caulobacteraceae</taxon>
        <taxon>Brevundimonas</taxon>
    </lineage>
</organism>
<dbReference type="GeneID" id="94376563"/>
<dbReference type="PANTHER" id="PTHR47506">
    <property type="entry name" value="TRANSCRIPTIONAL REGULATORY PROTEIN"/>
    <property type="match status" value="1"/>
</dbReference>
<dbReference type="PANTHER" id="PTHR47506:SF1">
    <property type="entry name" value="HTH-TYPE TRANSCRIPTIONAL REGULATOR YJDC"/>
    <property type="match status" value="1"/>
</dbReference>
<accession>A0ABX8TF78</accession>
<evidence type="ECO:0000256" key="2">
    <source>
        <dbReference type="ARBA" id="ARBA00023125"/>
    </source>
</evidence>
<evidence type="ECO:0000313" key="6">
    <source>
        <dbReference type="EMBL" id="QYC09833.1"/>
    </source>
</evidence>
<name>A0ABX8TF78_9CAUL</name>
<evidence type="ECO:0000256" key="3">
    <source>
        <dbReference type="ARBA" id="ARBA00023163"/>
    </source>
</evidence>
<dbReference type="RefSeq" id="WP_219352726.1">
    <property type="nucleotide sequence ID" value="NZ_CP080034.1"/>
</dbReference>
<dbReference type="EMBL" id="CP080034">
    <property type="protein sequence ID" value="QYC09833.1"/>
    <property type="molecule type" value="Genomic_DNA"/>
</dbReference>
<evidence type="ECO:0000256" key="4">
    <source>
        <dbReference type="PROSITE-ProRule" id="PRU00335"/>
    </source>
</evidence>
<evidence type="ECO:0000259" key="5">
    <source>
        <dbReference type="PROSITE" id="PS50977"/>
    </source>
</evidence>
<feature type="domain" description="HTH tetR-type" evidence="5">
    <location>
        <begin position="9"/>
        <end position="69"/>
    </location>
</feature>
<evidence type="ECO:0000313" key="7">
    <source>
        <dbReference type="Proteomes" id="UP000824334"/>
    </source>
</evidence>
<keyword evidence="1" id="KW-0805">Transcription regulation</keyword>
<keyword evidence="3" id="KW-0804">Transcription</keyword>
<dbReference type="PROSITE" id="PS50977">
    <property type="entry name" value="HTH_TETR_2"/>
    <property type="match status" value="1"/>
</dbReference>
<keyword evidence="7" id="KW-1185">Reference proteome</keyword>
<sequence length="195" mass="21016">MPPRGRPRKFDRDQALQQALQIFWEKGFEAAQVGDLTAAMGINPPSFYAAFKSKEALFHEAFDLYLSTIGVRGITALDDTSNVRAAIHAMLAASADNALGAPRAAGCLAALGLVNSPHDHVLRQRMAAERRAMIQRIHIRLEKGRSEGQLPPDADTSGLAVFYASVVLALSLQAQDGADRPELMATIQGAMHALN</sequence>
<gene>
    <name evidence="6" type="ORF">KWG56_14840</name>
</gene>
<dbReference type="Proteomes" id="UP000824334">
    <property type="component" value="Chromosome"/>
</dbReference>
<evidence type="ECO:0000256" key="1">
    <source>
        <dbReference type="ARBA" id="ARBA00023015"/>
    </source>
</evidence>
<proteinExistence type="predicted"/>